<name>A0A0K8QR11_9GAMM</name>
<dbReference type="Proteomes" id="UP000253740">
    <property type="component" value="Unassembled WGS sequence"/>
</dbReference>
<dbReference type="GO" id="GO:0003677">
    <property type="term" value="F:DNA binding"/>
    <property type="evidence" value="ECO:0007669"/>
    <property type="project" value="InterPro"/>
</dbReference>
<reference evidence="2" key="1">
    <citation type="submission" date="2015-08" db="EMBL/GenBank/DDBJ databases">
        <title>Complete DNA Sequence of Pseudomonas syringae pv. actinidiae, the Causal Agent of Kiwifruit Canker Disease.</title>
        <authorList>
            <person name="Rikkerink E.H.A."/>
            <person name="Fineran P.C."/>
        </authorList>
    </citation>
    <scope>NUCLEOTIDE SEQUENCE</scope>
    <source>
        <strain evidence="2">SkMP5</strain>
    </source>
</reference>
<feature type="region of interest" description="Disordered" evidence="1">
    <location>
        <begin position="1"/>
        <end position="32"/>
    </location>
</feature>
<keyword evidence="3" id="KW-1185">Reference proteome</keyword>
<evidence type="ECO:0000313" key="3">
    <source>
        <dbReference type="Proteomes" id="UP000253740"/>
    </source>
</evidence>
<dbReference type="AlphaFoldDB" id="A0A0K8QR11"/>
<dbReference type="InterPro" id="IPR018330">
    <property type="entry name" value="RecT_fam"/>
</dbReference>
<dbReference type="RefSeq" id="WP_062537912.1">
    <property type="nucleotide sequence ID" value="NZ_DF970270.1"/>
</dbReference>
<proteinExistence type="predicted"/>
<evidence type="ECO:0000313" key="2">
    <source>
        <dbReference type="EMBL" id="GAP67359.1"/>
    </source>
</evidence>
<sequence length="322" mass="35750">MLWPSEFPQPAAPRNPSDTSGAVGTYNNTAPDGYPAEDDMNSVATIEQSKSVGVLATLASHYGMDKGAFVQTIKATVMNGTDVSNEQLAAFCLVAKEHKLNPFTKEIFAFPSRGGIVPVVSVDGWMKLINSHPDFDGMEFKDNVTPDGQLLSITCRMFRKGRSHPVEVTEYMAECKRNTDVWRQWPARMLRHKATIQAARYAFGFAGIMEQDEAERMGDIDGARKDENVVPGVFVEDKRKARHDEAAEQYAASIELIKDRISEWDATQDSDALYTAAEAWAEIPSAAQMDLWLAPTKGGIFTTHERDVIKSKLPKIEQEKSE</sequence>
<dbReference type="Pfam" id="PF03837">
    <property type="entry name" value="RecT"/>
    <property type="match status" value="1"/>
</dbReference>
<dbReference type="GO" id="GO:0006259">
    <property type="term" value="P:DNA metabolic process"/>
    <property type="evidence" value="ECO:0007669"/>
    <property type="project" value="InterPro"/>
</dbReference>
<dbReference type="STRING" id="1475481.GCA_000953855_02731"/>
<gene>
    <name evidence="2" type="ORF">MBSD_n2680</name>
</gene>
<protein>
    <submittedName>
        <fullName evidence="2">Bacteriophage recombination protein</fullName>
    </submittedName>
</protein>
<organism evidence="2">
    <name type="scientific">Mizugakiibacter sediminis</name>
    <dbReference type="NCBI Taxonomy" id="1475481"/>
    <lineage>
        <taxon>Bacteria</taxon>
        <taxon>Pseudomonadati</taxon>
        <taxon>Pseudomonadota</taxon>
        <taxon>Gammaproteobacteria</taxon>
        <taxon>Lysobacterales</taxon>
        <taxon>Rhodanobacteraceae</taxon>
        <taxon>Mizugakiibacter</taxon>
    </lineage>
</organism>
<feature type="compositionally biased region" description="Polar residues" evidence="1">
    <location>
        <begin position="16"/>
        <end position="30"/>
    </location>
</feature>
<accession>A0A0K8QR11</accession>
<evidence type="ECO:0000256" key="1">
    <source>
        <dbReference type="SAM" id="MobiDB-lite"/>
    </source>
</evidence>
<dbReference type="OrthoDB" id="8909920at2"/>
<dbReference type="EMBL" id="DF970270">
    <property type="protein sequence ID" value="GAP67359.1"/>
    <property type="molecule type" value="Genomic_DNA"/>
</dbReference>